<dbReference type="GeneTree" id="ENSGT00940000160759"/>
<dbReference type="Gene3D" id="3.20.20.190">
    <property type="entry name" value="Phosphatidylinositol (PI) phosphodiesterase"/>
    <property type="match status" value="1"/>
</dbReference>
<dbReference type="HOGENOM" id="CLU_030006_5_1_1"/>
<gene>
    <name evidence="15" type="primary">GDPD3A</name>
</gene>
<proteinExistence type="inferred from homology"/>
<evidence type="ECO:0000256" key="2">
    <source>
        <dbReference type="ARBA" id="ARBA00007277"/>
    </source>
</evidence>
<dbReference type="InParanoid" id="H3A5H5"/>
<sequence length="321" mass="36996">MSSPVWLYLLSAVGGYGAMSLYLLKNPQILHKKRRRVPHCRHISHRGGNTGAGERIENTIEAFRNAVDQKTDLLEIDCHLTKDRQVVVSHDENLLRQTGQDSNISDLNYLELPRYKERLEVLFSPGSYSTGTDVQIPLLEEVFQRFPDVPINIEIKEDNEVLIKKVAALVKKYQRDHITIWASANDHIMDKCRVENPEMPFIFTVKRGIILLALFYSGLLPFVSLPESFVETIMPSIYNRTYISESKVLQNKFVSTLFGWLTMRKSLFQHLEARGIQVILWVLNQDSDFQKAFEYGATGVMTDYPTKLRRFLDSHPSYARS</sequence>
<evidence type="ECO:0000256" key="12">
    <source>
        <dbReference type="ARBA" id="ARBA00048947"/>
    </source>
</evidence>
<dbReference type="Proteomes" id="UP000008672">
    <property type="component" value="Unassembled WGS sequence"/>
</dbReference>
<reference evidence="15" key="2">
    <citation type="submission" date="2025-08" db="UniProtKB">
        <authorList>
            <consortium name="Ensembl"/>
        </authorList>
    </citation>
    <scope>IDENTIFICATION</scope>
</reference>
<dbReference type="Pfam" id="PF03009">
    <property type="entry name" value="GDPD"/>
    <property type="match status" value="1"/>
</dbReference>
<evidence type="ECO:0000313" key="16">
    <source>
        <dbReference type="Proteomes" id="UP000008672"/>
    </source>
</evidence>
<dbReference type="GO" id="GO:0046475">
    <property type="term" value="P:glycerophospholipid catabolic process"/>
    <property type="evidence" value="ECO:0007669"/>
    <property type="project" value="TreeGrafter"/>
</dbReference>
<feature type="transmembrane region" description="Helical" evidence="13">
    <location>
        <begin position="208"/>
        <end position="225"/>
    </location>
</feature>
<keyword evidence="3 13" id="KW-0812">Transmembrane</keyword>
<evidence type="ECO:0000256" key="6">
    <source>
        <dbReference type="ARBA" id="ARBA00023098"/>
    </source>
</evidence>
<dbReference type="PANTHER" id="PTHR42758:SF3">
    <property type="entry name" value="LYSOPHOSPHOLIPASE D GDPD3"/>
    <property type="match status" value="1"/>
</dbReference>
<dbReference type="GO" id="GO:0004622">
    <property type="term" value="F:phosphatidylcholine lysophospholipase activity"/>
    <property type="evidence" value="ECO:0007669"/>
    <property type="project" value="TreeGrafter"/>
</dbReference>
<evidence type="ECO:0000256" key="4">
    <source>
        <dbReference type="ARBA" id="ARBA00022801"/>
    </source>
</evidence>
<evidence type="ECO:0000256" key="13">
    <source>
        <dbReference type="SAM" id="Phobius"/>
    </source>
</evidence>
<dbReference type="EMBL" id="AFYH01249044">
    <property type="status" value="NOT_ANNOTATED_CDS"/>
    <property type="molecule type" value="Genomic_DNA"/>
</dbReference>
<comment type="similarity">
    <text evidence="2">Belongs to the glycerophosphoryl diester phosphodiesterase family.</text>
</comment>
<dbReference type="STRING" id="7897.ENSLACP00000004896"/>
<dbReference type="InterPro" id="IPR052271">
    <property type="entry name" value="GDPD-Related"/>
</dbReference>
<dbReference type="PANTHER" id="PTHR42758">
    <property type="entry name" value="PHOSPHATIDYLGLYCEROL PHOSPHOLIPASE C"/>
    <property type="match status" value="1"/>
</dbReference>
<feature type="domain" description="GP-PDE" evidence="14">
    <location>
        <begin position="40"/>
        <end position="312"/>
    </location>
</feature>
<evidence type="ECO:0000256" key="5">
    <source>
        <dbReference type="ARBA" id="ARBA00022989"/>
    </source>
</evidence>
<name>H3A5H5_LATCH</name>
<dbReference type="SUPFAM" id="SSF51695">
    <property type="entry name" value="PLC-like phosphodiesterases"/>
    <property type="match status" value="1"/>
</dbReference>
<dbReference type="EMBL" id="AFYH01249043">
    <property type="status" value="NOT_ANNOTATED_CDS"/>
    <property type="molecule type" value="Genomic_DNA"/>
</dbReference>
<comment type="subcellular location">
    <subcellularLocation>
        <location evidence="1">Membrane</location>
    </subcellularLocation>
</comment>
<keyword evidence="4" id="KW-0378">Hydrolase</keyword>
<protein>
    <submittedName>
        <fullName evidence="15">Glycerophosphodiester phosphodiesterase domain containing 3a</fullName>
    </submittedName>
</protein>
<feature type="transmembrane region" description="Helical" evidence="13">
    <location>
        <begin position="6"/>
        <end position="24"/>
    </location>
</feature>
<dbReference type="InterPro" id="IPR017946">
    <property type="entry name" value="PLC-like_Pdiesterase_TIM-brl"/>
</dbReference>
<dbReference type="OMA" id="TIWASAN"/>
<evidence type="ECO:0000256" key="3">
    <source>
        <dbReference type="ARBA" id="ARBA00022692"/>
    </source>
</evidence>
<evidence type="ECO:0000259" key="14">
    <source>
        <dbReference type="PROSITE" id="PS51704"/>
    </source>
</evidence>
<dbReference type="InterPro" id="IPR030395">
    <property type="entry name" value="GP_PDE_dom"/>
</dbReference>
<dbReference type="AlphaFoldDB" id="H3A5H5"/>
<reference evidence="16" key="1">
    <citation type="submission" date="2011-08" db="EMBL/GenBank/DDBJ databases">
        <title>The draft genome of Latimeria chalumnae.</title>
        <authorList>
            <person name="Di Palma F."/>
            <person name="Alfoldi J."/>
            <person name="Johnson J."/>
            <person name="Berlin A."/>
            <person name="Gnerre S."/>
            <person name="Jaffe D."/>
            <person name="MacCallum I."/>
            <person name="Young S."/>
            <person name="Walker B.J."/>
            <person name="Lander E."/>
            <person name="Lindblad-Toh K."/>
        </authorList>
    </citation>
    <scope>NUCLEOTIDE SEQUENCE [LARGE SCALE GENOMIC DNA]</scope>
    <source>
        <strain evidence="16">Wild caught</strain>
    </source>
</reference>
<comment type="catalytic activity">
    <reaction evidence="8">
        <text>1-O-hexadecyl-sn-glycero-3-phosphocholine + H2O = 1-O-hexadecyl-sn-glycero-3-phosphate + choline + H(+)</text>
        <dbReference type="Rhea" id="RHEA:41143"/>
        <dbReference type="ChEBI" id="CHEBI:15354"/>
        <dbReference type="ChEBI" id="CHEBI:15377"/>
        <dbReference type="ChEBI" id="CHEBI:15378"/>
        <dbReference type="ChEBI" id="CHEBI:64496"/>
        <dbReference type="ChEBI" id="CHEBI:77580"/>
    </reaction>
    <physiologicalReaction direction="left-to-right" evidence="8">
        <dbReference type="Rhea" id="RHEA:41144"/>
    </physiologicalReaction>
</comment>
<dbReference type="Ensembl" id="ENSLACT00000004939.1">
    <property type="protein sequence ID" value="ENSLACP00000004896.1"/>
    <property type="gene ID" value="ENSLACG00000004354.1"/>
</dbReference>
<dbReference type="EMBL" id="AFYH01249041">
    <property type="status" value="NOT_ANNOTATED_CDS"/>
    <property type="molecule type" value="Genomic_DNA"/>
</dbReference>
<keyword evidence="7 13" id="KW-0472">Membrane</keyword>
<dbReference type="EMBL" id="AFYH01249045">
    <property type="status" value="NOT_ANNOTATED_CDS"/>
    <property type="molecule type" value="Genomic_DNA"/>
</dbReference>
<comment type="catalytic activity">
    <reaction evidence="12">
        <text>N,1-di-(9Z-octadecenoyl)-sn-glycero-3-phosphoethanolamine + H2O = N-(9Z-octadecenoyl) ethanolamine + 1-(9Z-octadecenoyl)-sn-glycero-3-phosphate + H(+)</text>
        <dbReference type="Rhea" id="RHEA:56460"/>
        <dbReference type="ChEBI" id="CHEBI:15377"/>
        <dbReference type="ChEBI" id="CHEBI:15378"/>
        <dbReference type="ChEBI" id="CHEBI:71466"/>
        <dbReference type="ChEBI" id="CHEBI:74544"/>
        <dbReference type="ChEBI" id="CHEBI:85222"/>
    </reaction>
    <physiologicalReaction direction="left-to-right" evidence="12">
        <dbReference type="Rhea" id="RHEA:56461"/>
    </physiologicalReaction>
</comment>
<evidence type="ECO:0000256" key="10">
    <source>
        <dbReference type="ARBA" id="ARBA00047538"/>
    </source>
</evidence>
<evidence type="ECO:0000256" key="9">
    <source>
        <dbReference type="ARBA" id="ARBA00047392"/>
    </source>
</evidence>
<comment type="catalytic activity">
    <reaction evidence="11">
        <text>1-O-(1Z-octadecenyl)-sn-glycero-3-phospho-N-hexadecanoyl-ethanolamine + H2O = 1-O-(1Z-octadecenyl)-sn-glycero-3-phosphate + N-hexadecanoylethanolamine + H(+)</text>
        <dbReference type="Rhea" id="RHEA:53184"/>
        <dbReference type="ChEBI" id="CHEBI:15377"/>
        <dbReference type="ChEBI" id="CHEBI:15378"/>
        <dbReference type="ChEBI" id="CHEBI:71464"/>
        <dbReference type="ChEBI" id="CHEBI:137009"/>
        <dbReference type="ChEBI" id="CHEBI:137017"/>
    </reaction>
    <physiologicalReaction direction="left-to-right" evidence="11">
        <dbReference type="Rhea" id="RHEA:53185"/>
    </physiologicalReaction>
</comment>
<accession>H3A5H5</accession>
<evidence type="ECO:0000256" key="8">
    <source>
        <dbReference type="ARBA" id="ARBA00036083"/>
    </source>
</evidence>
<organism evidence="15 16">
    <name type="scientific">Latimeria chalumnae</name>
    <name type="common">Coelacanth</name>
    <dbReference type="NCBI Taxonomy" id="7897"/>
    <lineage>
        <taxon>Eukaryota</taxon>
        <taxon>Metazoa</taxon>
        <taxon>Chordata</taxon>
        <taxon>Craniata</taxon>
        <taxon>Vertebrata</taxon>
        <taxon>Euteleostomi</taxon>
        <taxon>Coelacanthiformes</taxon>
        <taxon>Coelacanthidae</taxon>
        <taxon>Latimeria</taxon>
    </lineage>
</organism>
<dbReference type="Bgee" id="ENSLACG00000004354">
    <property type="expression patterns" value="Expressed in pectoral fin and 2 other cell types or tissues"/>
</dbReference>
<keyword evidence="16" id="KW-1185">Reference proteome</keyword>
<keyword evidence="5 13" id="KW-1133">Transmembrane helix</keyword>
<evidence type="ECO:0000313" key="15">
    <source>
        <dbReference type="Ensembl" id="ENSLACP00000004896.1"/>
    </source>
</evidence>
<dbReference type="GO" id="GO:0008081">
    <property type="term" value="F:phosphoric diester hydrolase activity"/>
    <property type="evidence" value="ECO:0007669"/>
    <property type="project" value="InterPro"/>
</dbReference>
<dbReference type="PROSITE" id="PS51704">
    <property type="entry name" value="GP_PDE"/>
    <property type="match status" value="1"/>
</dbReference>
<keyword evidence="6" id="KW-0443">Lipid metabolism</keyword>
<dbReference type="eggNOG" id="KOG2258">
    <property type="taxonomic scope" value="Eukaryota"/>
</dbReference>
<comment type="catalytic activity">
    <reaction evidence="10">
        <text>N-hexadecanoyl-1-(9Z-octadecenoyl)-sn-glycero-3-phosphoethanolamine + H2O = N-hexadecanoylethanolamine + 1-(9Z-octadecenoyl)-sn-glycero-3-phosphate + H(+)</text>
        <dbReference type="Rhea" id="RHEA:53168"/>
        <dbReference type="ChEBI" id="CHEBI:15377"/>
        <dbReference type="ChEBI" id="CHEBI:15378"/>
        <dbReference type="ChEBI" id="CHEBI:71464"/>
        <dbReference type="ChEBI" id="CHEBI:74544"/>
        <dbReference type="ChEBI" id="CHEBI:85217"/>
    </reaction>
    <physiologicalReaction direction="left-to-right" evidence="10">
        <dbReference type="Rhea" id="RHEA:53169"/>
    </physiologicalReaction>
</comment>
<comment type="catalytic activity">
    <reaction evidence="9">
        <text>N-(5Z,8Z,11Z,14Z-eicosatetraenoyl)-1-(9Z-octadecenoyl)-sn-glycero-3-phosphoethanolamine + H2O = N-(5Z,8Z,11Z,14Z-eicosatetraenoyl)-ethanolamine + 1-(9Z-octadecenoyl)-sn-glycero-3-phosphate + H(+)</text>
        <dbReference type="Rhea" id="RHEA:45544"/>
        <dbReference type="ChEBI" id="CHEBI:2700"/>
        <dbReference type="ChEBI" id="CHEBI:15377"/>
        <dbReference type="ChEBI" id="CHEBI:15378"/>
        <dbReference type="ChEBI" id="CHEBI:74544"/>
        <dbReference type="ChEBI" id="CHEBI:85223"/>
    </reaction>
    <physiologicalReaction direction="left-to-right" evidence="9">
        <dbReference type="Rhea" id="RHEA:45545"/>
    </physiologicalReaction>
</comment>
<evidence type="ECO:0000256" key="1">
    <source>
        <dbReference type="ARBA" id="ARBA00004370"/>
    </source>
</evidence>
<evidence type="ECO:0000256" key="11">
    <source>
        <dbReference type="ARBA" id="ARBA00048580"/>
    </source>
</evidence>
<dbReference type="EMBL" id="AFYH01249042">
    <property type="status" value="NOT_ANNOTATED_CDS"/>
    <property type="molecule type" value="Genomic_DNA"/>
</dbReference>
<evidence type="ECO:0000256" key="7">
    <source>
        <dbReference type="ARBA" id="ARBA00023136"/>
    </source>
</evidence>
<dbReference type="GO" id="GO:0005789">
    <property type="term" value="C:endoplasmic reticulum membrane"/>
    <property type="evidence" value="ECO:0007669"/>
    <property type="project" value="TreeGrafter"/>
</dbReference>
<dbReference type="CDD" id="cd08612">
    <property type="entry name" value="GDPD_GDE4"/>
    <property type="match status" value="1"/>
</dbReference>
<reference evidence="15" key="3">
    <citation type="submission" date="2025-09" db="UniProtKB">
        <authorList>
            <consortium name="Ensembl"/>
        </authorList>
    </citation>
    <scope>IDENTIFICATION</scope>
</reference>